<dbReference type="RefSeq" id="WP_197453651.1">
    <property type="nucleotide sequence ID" value="NZ_CP036271.1"/>
</dbReference>
<reference evidence="5 6" key="1">
    <citation type="submission" date="2019-02" db="EMBL/GenBank/DDBJ databases">
        <title>Deep-cultivation of Planctomycetes and their phenomic and genomic characterization uncovers novel biology.</title>
        <authorList>
            <person name="Wiegand S."/>
            <person name="Jogler M."/>
            <person name="Boedeker C."/>
            <person name="Pinto D."/>
            <person name="Vollmers J."/>
            <person name="Rivas-Marin E."/>
            <person name="Kohn T."/>
            <person name="Peeters S.H."/>
            <person name="Heuer A."/>
            <person name="Rast P."/>
            <person name="Oberbeckmann S."/>
            <person name="Bunk B."/>
            <person name="Jeske O."/>
            <person name="Meyerdierks A."/>
            <person name="Storesund J.E."/>
            <person name="Kallscheuer N."/>
            <person name="Luecker S."/>
            <person name="Lage O.M."/>
            <person name="Pohl T."/>
            <person name="Merkel B.J."/>
            <person name="Hornburger P."/>
            <person name="Mueller R.-W."/>
            <person name="Bruemmer F."/>
            <person name="Labrenz M."/>
            <person name="Spormann A.M."/>
            <person name="Op den Camp H."/>
            <person name="Overmann J."/>
            <person name="Amann R."/>
            <person name="Jetten M.S.M."/>
            <person name="Mascher T."/>
            <person name="Medema M.H."/>
            <person name="Devos D.P."/>
            <person name="Kaster A.-K."/>
            <person name="Ovreas L."/>
            <person name="Rohde M."/>
            <person name="Galperin M.Y."/>
            <person name="Jogler C."/>
        </authorList>
    </citation>
    <scope>NUCLEOTIDE SEQUENCE [LARGE SCALE GENOMIC DNA]</scope>
    <source>
        <strain evidence="5 6">Pan44</strain>
    </source>
</reference>
<dbReference type="AlphaFoldDB" id="A0A517SM00"/>
<dbReference type="SFLD" id="SFLDS00003">
    <property type="entry name" value="Haloacid_Dehalogenase"/>
    <property type="match status" value="1"/>
</dbReference>
<evidence type="ECO:0000256" key="3">
    <source>
        <dbReference type="ARBA" id="ARBA00006171"/>
    </source>
</evidence>
<comment type="similarity">
    <text evidence="3">Belongs to the HAD-like hydrolase superfamily. CbbY/CbbZ/Gph/YieH family.</text>
</comment>
<evidence type="ECO:0000256" key="1">
    <source>
        <dbReference type="ARBA" id="ARBA00000830"/>
    </source>
</evidence>
<dbReference type="PANTHER" id="PTHR43434">
    <property type="entry name" value="PHOSPHOGLYCOLATE PHOSPHATASE"/>
    <property type="match status" value="1"/>
</dbReference>
<dbReference type="GO" id="GO:0006281">
    <property type="term" value="P:DNA repair"/>
    <property type="evidence" value="ECO:0007669"/>
    <property type="project" value="TreeGrafter"/>
</dbReference>
<evidence type="ECO:0000256" key="2">
    <source>
        <dbReference type="ARBA" id="ARBA00004818"/>
    </source>
</evidence>
<dbReference type="Gene3D" id="3.40.50.1000">
    <property type="entry name" value="HAD superfamily/HAD-like"/>
    <property type="match status" value="1"/>
</dbReference>
<dbReference type="EC" id="3.1.3.18" evidence="4"/>
<dbReference type="EMBL" id="CP036271">
    <property type="protein sequence ID" value="QDT57138.1"/>
    <property type="molecule type" value="Genomic_DNA"/>
</dbReference>
<evidence type="ECO:0000313" key="6">
    <source>
        <dbReference type="Proteomes" id="UP000315700"/>
    </source>
</evidence>
<dbReference type="GO" id="GO:0008967">
    <property type="term" value="F:phosphoglycolate phosphatase activity"/>
    <property type="evidence" value="ECO:0007669"/>
    <property type="project" value="UniProtKB-EC"/>
</dbReference>
<accession>A0A517SM00</accession>
<dbReference type="Gene3D" id="1.10.150.240">
    <property type="entry name" value="Putative phosphatase, domain 2"/>
    <property type="match status" value="1"/>
</dbReference>
<gene>
    <name evidence="5" type="primary">gph</name>
    <name evidence="5" type="ORF">Pan44_52050</name>
</gene>
<dbReference type="SUPFAM" id="SSF56784">
    <property type="entry name" value="HAD-like"/>
    <property type="match status" value="1"/>
</dbReference>
<protein>
    <recommendedName>
        <fullName evidence="4">phosphoglycolate phosphatase</fullName>
        <ecNumber evidence="4">3.1.3.18</ecNumber>
    </recommendedName>
</protein>
<name>A0A517SM00_9PLAN</name>
<dbReference type="InterPro" id="IPR036412">
    <property type="entry name" value="HAD-like_sf"/>
</dbReference>
<dbReference type="InterPro" id="IPR050155">
    <property type="entry name" value="HAD-like_hydrolase_sf"/>
</dbReference>
<sequence length="224" mass="24586">MNVILFDIDGTLLLTGGAGQRGMERALEKVFGITRPTEDIPAAGRTDFAITHDLFEFHGIDNTPAAWTQFSSEYFRQLPLAMAELDGFLLPGVRDILEILHAREDVRLGLLTGNFEEGAWLKLKHYGIDHYFQFGAFGDSHHSRDDVAKLAYEATHRHCGSPVAADRVWVIGDTPADVACARAIGANVVAVATGVYSYDELIPTLPDLLLHDLTDPGTLLSRLI</sequence>
<organism evidence="5 6">
    <name type="scientific">Caulifigura coniformis</name>
    <dbReference type="NCBI Taxonomy" id="2527983"/>
    <lineage>
        <taxon>Bacteria</taxon>
        <taxon>Pseudomonadati</taxon>
        <taxon>Planctomycetota</taxon>
        <taxon>Planctomycetia</taxon>
        <taxon>Planctomycetales</taxon>
        <taxon>Planctomycetaceae</taxon>
        <taxon>Caulifigura</taxon>
    </lineage>
</organism>
<dbReference type="InterPro" id="IPR023198">
    <property type="entry name" value="PGP-like_dom2"/>
</dbReference>
<dbReference type="GO" id="GO:0005829">
    <property type="term" value="C:cytosol"/>
    <property type="evidence" value="ECO:0007669"/>
    <property type="project" value="TreeGrafter"/>
</dbReference>
<comment type="pathway">
    <text evidence="2">Organic acid metabolism; glycolate biosynthesis; glycolate from 2-phosphoglycolate: step 1/1.</text>
</comment>
<dbReference type="InterPro" id="IPR023214">
    <property type="entry name" value="HAD_sf"/>
</dbReference>
<comment type="catalytic activity">
    <reaction evidence="1">
        <text>2-phosphoglycolate + H2O = glycolate + phosphate</text>
        <dbReference type="Rhea" id="RHEA:14369"/>
        <dbReference type="ChEBI" id="CHEBI:15377"/>
        <dbReference type="ChEBI" id="CHEBI:29805"/>
        <dbReference type="ChEBI" id="CHEBI:43474"/>
        <dbReference type="ChEBI" id="CHEBI:58033"/>
        <dbReference type="EC" id="3.1.3.18"/>
    </reaction>
</comment>
<dbReference type="Proteomes" id="UP000315700">
    <property type="component" value="Chromosome"/>
</dbReference>
<evidence type="ECO:0000256" key="4">
    <source>
        <dbReference type="ARBA" id="ARBA00013078"/>
    </source>
</evidence>
<evidence type="ECO:0000313" key="5">
    <source>
        <dbReference type="EMBL" id="QDT57138.1"/>
    </source>
</evidence>
<dbReference type="SFLD" id="SFLDG01129">
    <property type="entry name" value="C1.5:_HAD__Beta-PGM__Phosphata"/>
    <property type="match status" value="1"/>
</dbReference>
<dbReference type="Pfam" id="PF00702">
    <property type="entry name" value="Hydrolase"/>
    <property type="match status" value="1"/>
</dbReference>
<dbReference type="InParanoid" id="A0A517SM00"/>
<proteinExistence type="inferred from homology"/>
<keyword evidence="5" id="KW-0378">Hydrolase</keyword>
<keyword evidence="6" id="KW-1185">Reference proteome</keyword>
<dbReference type="PANTHER" id="PTHR43434:SF1">
    <property type="entry name" value="PHOSPHOGLYCOLATE PHOSPHATASE"/>
    <property type="match status" value="1"/>
</dbReference>
<dbReference type="KEGG" id="ccos:Pan44_52050"/>